<comment type="caution">
    <text evidence="1">The sequence shown here is derived from an EMBL/GenBank/DDBJ whole genome shotgun (WGS) entry which is preliminary data.</text>
</comment>
<dbReference type="Proteomes" id="UP000479710">
    <property type="component" value="Unassembled WGS sequence"/>
</dbReference>
<keyword evidence="2" id="KW-1185">Reference proteome</keyword>
<sequence>MALKSFVREKAILSSSQTIVVVKSLYPQVDVQAVGEGFVANCTKEDTLALMVKAQGAAAALVENIEL</sequence>
<evidence type="ECO:0000313" key="2">
    <source>
        <dbReference type="Proteomes" id="UP000479710"/>
    </source>
</evidence>
<accession>A0A6G1DSP4</accession>
<gene>
    <name evidence="1" type="ORF">E2562_036106</name>
</gene>
<reference evidence="1 2" key="1">
    <citation type="submission" date="2019-11" db="EMBL/GenBank/DDBJ databases">
        <title>Whole genome sequence of Oryza granulata.</title>
        <authorList>
            <person name="Li W."/>
        </authorList>
    </citation>
    <scope>NUCLEOTIDE SEQUENCE [LARGE SCALE GENOMIC DNA]</scope>
    <source>
        <strain evidence="2">cv. Menghai</strain>
        <tissue evidence="1">Leaf</tissue>
    </source>
</reference>
<dbReference type="AlphaFoldDB" id="A0A6G1DSP4"/>
<protein>
    <submittedName>
        <fullName evidence="1">Uncharacterized protein</fullName>
    </submittedName>
</protein>
<dbReference type="EMBL" id="SPHZ02000006">
    <property type="protein sequence ID" value="KAF0915411.1"/>
    <property type="molecule type" value="Genomic_DNA"/>
</dbReference>
<proteinExistence type="predicted"/>
<evidence type="ECO:0000313" key="1">
    <source>
        <dbReference type="EMBL" id="KAF0915411.1"/>
    </source>
</evidence>
<organism evidence="1 2">
    <name type="scientific">Oryza meyeriana var. granulata</name>
    <dbReference type="NCBI Taxonomy" id="110450"/>
    <lineage>
        <taxon>Eukaryota</taxon>
        <taxon>Viridiplantae</taxon>
        <taxon>Streptophyta</taxon>
        <taxon>Embryophyta</taxon>
        <taxon>Tracheophyta</taxon>
        <taxon>Spermatophyta</taxon>
        <taxon>Magnoliopsida</taxon>
        <taxon>Liliopsida</taxon>
        <taxon>Poales</taxon>
        <taxon>Poaceae</taxon>
        <taxon>BOP clade</taxon>
        <taxon>Oryzoideae</taxon>
        <taxon>Oryzeae</taxon>
        <taxon>Oryzinae</taxon>
        <taxon>Oryza</taxon>
        <taxon>Oryza meyeriana</taxon>
    </lineage>
</organism>
<name>A0A6G1DSP4_9ORYZ</name>